<name>A0AAD3XKM6_NEPGR</name>
<accession>A0AAD3XKM6</accession>
<evidence type="ECO:0000313" key="7">
    <source>
        <dbReference type="Proteomes" id="UP001279734"/>
    </source>
</evidence>
<dbReference type="Pfam" id="PF03000">
    <property type="entry name" value="NPH3"/>
    <property type="match status" value="1"/>
</dbReference>
<evidence type="ECO:0000256" key="3">
    <source>
        <dbReference type="PROSITE-ProRule" id="PRU00982"/>
    </source>
</evidence>
<feature type="domain" description="NPH3" evidence="5">
    <location>
        <begin position="191"/>
        <end position="482"/>
    </location>
</feature>
<sequence length="612" mass="68773">MKYRLPLIETKMFAIPLSEQLQFPLLSRSSVLEKLLGETFSEDGKTSILQLHDIPGGAKIFLLVAKFCYGVSIELNALNIVSLRCAAEYFQMNENYGEKNLILRTEDFLDEVFGSWTDSLKALQSCEEVLPHAEELHIVSRCINSLATKACADPSLFILPVSGEIAATSTGGTFLWNGIQTSSKPQSSCDDWWYNDVSFLKLPFYKRLIQAAELRGMKVERIAGSIMFYARKYLPMMGRQSGLQNGYHLASASTDSSLSDVDQSNLLEEIVEILPDRKGVVPTKFLLRLLRTSVILRASPSCRETLEKRIGAQLDEAALEDVLIPNMGYSAETLYDIDCVQRILDHFMMFDQDFNDYTSCNLGNNEMQLSGGSHSLMPVTVVANLVDGYLAEVASDVNLKLPKFQSLAAAIPDYARPLDDGIYCAIDTYLKAHPWLTDYEKEHICQLLNCQKLSVEASMHAAQNERLPLRVIVQVLFFEQLHLRTSIASWFWVSDNLESSQNLSSNIPQSRNDCSAQLGCIQDQIVAADEMRERVHKLEKECSSMKQELDKLVKHKRSWILFLKKLGLRLKSRQSDHKASKLFRPTAAAAATNLATEVDNGKQSHGRGEWVD</sequence>
<evidence type="ECO:0000259" key="5">
    <source>
        <dbReference type="PROSITE" id="PS51649"/>
    </source>
</evidence>
<evidence type="ECO:0000256" key="4">
    <source>
        <dbReference type="SAM" id="Coils"/>
    </source>
</evidence>
<dbReference type="InterPro" id="IPR011333">
    <property type="entry name" value="SKP1/BTB/POZ_sf"/>
</dbReference>
<evidence type="ECO:0000256" key="2">
    <source>
        <dbReference type="ARBA" id="ARBA00022786"/>
    </source>
</evidence>
<keyword evidence="7" id="KW-1185">Reference proteome</keyword>
<dbReference type="Proteomes" id="UP001279734">
    <property type="component" value="Unassembled WGS sequence"/>
</dbReference>
<dbReference type="InterPro" id="IPR027356">
    <property type="entry name" value="NPH3_dom"/>
</dbReference>
<dbReference type="PROSITE" id="PS51649">
    <property type="entry name" value="NPH3"/>
    <property type="match status" value="1"/>
</dbReference>
<dbReference type="EMBL" id="BSYO01000007">
    <property type="protein sequence ID" value="GMH07904.1"/>
    <property type="molecule type" value="Genomic_DNA"/>
</dbReference>
<dbReference type="SUPFAM" id="SSF54695">
    <property type="entry name" value="POZ domain"/>
    <property type="match status" value="1"/>
</dbReference>
<gene>
    <name evidence="6" type="ORF">Nepgr_009744</name>
</gene>
<keyword evidence="4" id="KW-0175">Coiled coil</keyword>
<dbReference type="InterPro" id="IPR043454">
    <property type="entry name" value="NPH3/RPT2-like"/>
</dbReference>
<reference evidence="6" key="1">
    <citation type="submission" date="2023-05" db="EMBL/GenBank/DDBJ databases">
        <title>Nepenthes gracilis genome sequencing.</title>
        <authorList>
            <person name="Fukushima K."/>
        </authorList>
    </citation>
    <scope>NUCLEOTIDE SEQUENCE</scope>
    <source>
        <strain evidence="6">SING2019-196</strain>
    </source>
</reference>
<comment type="caution">
    <text evidence="6">The sequence shown here is derived from an EMBL/GenBank/DDBJ whole genome shotgun (WGS) entry which is preliminary data.</text>
</comment>
<keyword evidence="2" id="KW-0833">Ubl conjugation pathway</keyword>
<evidence type="ECO:0000313" key="6">
    <source>
        <dbReference type="EMBL" id="GMH07904.1"/>
    </source>
</evidence>
<organism evidence="6 7">
    <name type="scientific">Nepenthes gracilis</name>
    <name type="common">Slender pitcher plant</name>
    <dbReference type="NCBI Taxonomy" id="150966"/>
    <lineage>
        <taxon>Eukaryota</taxon>
        <taxon>Viridiplantae</taxon>
        <taxon>Streptophyta</taxon>
        <taxon>Embryophyta</taxon>
        <taxon>Tracheophyta</taxon>
        <taxon>Spermatophyta</taxon>
        <taxon>Magnoliopsida</taxon>
        <taxon>eudicotyledons</taxon>
        <taxon>Gunneridae</taxon>
        <taxon>Pentapetalae</taxon>
        <taxon>Caryophyllales</taxon>
        <taxon>Nepenthaceae</taxon>
        <taxon>Nepenthes</taxon>
    </lineage>
</organism>
<dbReference type="PANTHER" id="PTHR32370">
    <property type="entry name" value="OS12G0117600 PROTEIN"/>
    <property type="match status" value="1"/>
</dbReference>
<feature type="coiled-coil region" evidence="4">
    <location>
        <begin position="521"/>
        <end position="555"/>
    </location>
</feature>
<comment type="similarity">
    <text evidence="3">Belongs to the NPH3 family.</text>
</comment>
<dbReference type="Gene3D" id="3.30.710.10">
    <property type="entry name" value="Potassium Channel Kv1.1, Chain A"/>
    <property type="match status" value="1"/>
</dbReference>
<dbReference type="AlphaFoldDB" id="A0AAD3XKM6"/>
<protein>
    <recommendedName>
        <fullName evidence="5">NPH3 domain-containing protein</fullName>
    </recommendedName>
</protein>
<evidence type="ECO:0000256" key="1">
    <source>
        <dbReference type="ARBA" id="ARBA00004906"/>
    </source>
</evidence>
<comment type="pathway">
    <text evidence="1">Protein modification; protein ubiquitination.</text>
</comment>
<proteinExistence type="inferred from homology"/>